<evidence type="ECO:0000256" key="1">
    <source>
        <dbReference type="SAM" id="SignalP"/>
    </source>
</evidence>
<dbReference type="AlphaFoldDB" id="A0A4U6BP72"/>
<accession>A0A4U6BP72</accession>
<evidence type="ECO:0000313" key="2">
    <source>
        <dbReference type="EMBL" id="TKT72172.1"/>
    </source>
</evidence>
<proteinExistence type="predicted"/>
<keyword evidence="3" id="KW-1185">Reference proteome</keyword>
<dbReference type="RefSeq" id="WP_137325189.1">
    <property type="nucleotide sequence ID" value="NZ_LBIA02000001.1"/>
</dbReference>
<keyword evidence="1" id="KW-0732">Signal</keyword>
<gene>
    <name evidence="2" type="ORF">YH63_012490</name>
</gene>
<sequence length="91" mass="9945">MLKIVTALGVLSAVTLSGTAFAAKLIAADRAWIDACISQRKASNEKPSKLRKYCACMQGVVENNQPFQSATDLERTYPPAHQMCWKDAGRT</sequence>
<dbReference type="STRING" id="211460.YH63_06510"/>
<comment type="caution">
    <text evidence="2">The sequence shown here is derived from an EMBL/GenBank/DDBJ whole genome shotgun (WGS) entry which is preliminary data.</text>
</comment>
<feature type="chain" id="PRO_5020827254" description="3',5'-cyclic-nucleotide phosphodiesterase" evidence="1">
    <location>
        <begin position="23"/>
        <end position="91"/>
    </location>
</feature>
<reference evidence="2" key="1">
    <citation type="submission" date="2019-04" db="EMBL/GenBank/DDBJ databases">
        <title>Whole genome sequencing of cave bacteria.</title>
        <authorList>
            <person name="Gan H.M."/>
            <person name="Barton H."/>
            <person name="Savka M.A."/>
        </authorList>
    </citation>
    <scope>NUCLEOTIDE SEQUENCE [LARGE SCALE GENOMIC DNA]</scope>
    <source>
        <strain evidence="2">LC387</strain>
    </source>
</reference>
<dbReference type="OrthoDB" id="5458264at2"/>
<dbReference type="EMBL" id="LBIA02000001">
    <property type="protein sequence ID" value="TKT72172.1"/>
    <property type="molecule type" value="Genomic_DNA"/>
</dbReference>
<dbReference type="Proteomes" id="UP000034832">
    <property type="component" value="Unassembled WGS sequence"/>
</dbReference>
<evidence type="ECO:0000313" key="3">
    <source>
        <dbReference type="Proteomes" id="UP000034832"/>
    </source>
</evidence>
<protein>
    <recommendedName>
        <fullName evidence="4">3',5'-cyclic-nucleotide phosphodiesterase</fullName>
    </recommendedName>
</protein>
<name>A0A4U6BP72_9BRAD</name>
<feature type="signal peptide" evidence="1">
    <location>
        <begin position="1"/>
        <end position="22"/>
    </location>
</feature>
<evidence type="ECO:0008006" key="4">
    <source>
        <dbReference type="Google" id="ProtNLM"/>
    </source>
</evidence>
<organism evidence="2 3">
    <name type="scientific">Afipia massiliensis</name>
    <dbReference type="NCBI Taxonomy" id="211460"/>
    <lineage>
        <taxon>Bacteria</taxon>
        <taxon>Pseudomonadati</taxon>
        <taxon>Pseudomonadota</taxon>
        <taxon>Alphaproteobacteria</taxon>
        <taxon>Hyphomicrobiales</taxon>
        <taxon>Nitrobacteraceae</taxon>
        <taxon>Afipia</taxon>
    </lineage>
</organism>